<name>A0A3N6MGE8_NATCH</name>
<organism evidence="2 3">
    <name type="scientific">Natrarchaeobius chitinivorans</name>
    <dbReference type="NCBI Taxonomy" id="1679083"/>
    <lineage>
        <taxon>Archaea</taxon>
        <taxon>Methanobacteriati</taxon>
        <taxon>Methanobacteriota</taxon>
        <taxon>Stenosarchaea group</taxon>
        <taxon>Halobacteria</taxon>
        <taxon>Halobacteriales</taxon>
        <taxon>Natrialbaceae</taxon>
        <taxon>Natrarchaeobius</taxon>
    </lineage>
</organism>
<gene>
    <name evidence="2" type="ORF">EA473_06690</name>
</gene>
<keyword evidence="3" id="KW-1185">Reference proteome</keyword>
<comment type="caution">
    <text evidence="2">The sequence shown here is derived from an EMBL/GenBank/DDBJ whole genome shotgun (WGS) entry which is preliminary data.</text>
</comment>
<dbReference type="Pfam" id="PF26222">
    <property type="entry name" value="DUF8048"/>
    <property type="match status" value="1"/>
</dbReference>
<proteinExistence type="predicted"/>
<dbReference type="RefSeq" id="WP_124194868.1">
    <property type="nucleotide sequence ID" value="NZ_REGA01000004.1"/>
</dbReference>
<evidence type="ECO:0000259" key="1">
    <source>
        <dbReference type="Pfam" id="PF26222"/>
    </source>
</evidence>
<dbReference type="AlphaFoldDB" id="A0A3N6MGE8"/>
<feature type="domain" description="DUF8048" evidence="1">
    <location>
        <begin position="26"/>
        <end position="129"/>
    </location>
</feature>
<evidence type="ECO:0000313" key="2">
    <source>
        <dbReference type="EMBL" id="RQG95870.1"/>
    </source>
</evidence>
<reference evidence="2 3" key="1">
    <citation type="submission" date="2018-10" db="EMBL/GenBank/DDBJ databases">
        <title>Natrarchaeobius chitinivorans gen. nov., sp. nov., and Natrarchaeobius haloalkaliphilus sp. nov., alkaliphilic, chitin-utilizing haloarchaea from hypersaline alkaline lakes.</title>
        <authorList>
            <person name="Sorokin D.Y."/>
            <person name="Elcheninov A.G."/>
            <person name="Kostrikina N.A."/>
            <person name="Bale N.J."/>
            <person name="Sinninghe Damste J.S."/>
            <person name="Khijniak T.V."/>
            <person name="Kublanov I.V."/>
            <person name="Toshchakov S.V."/>
        </authorList>
    </citation>
    <scope>NUCLEOTIDE SEQUENCE [LARGE SCALE GENOMIC DNA]</scope>
    <source>
        <strain evidence="2 3">AArcht4T</strain>
    </source>
</reference>
<dbReference type="EMBL" id="REGA01000004">
    <property type="protein sequence ID" value="RQG95870.1"/>
    <property type="molecule type" value="Genomic_DNA"/>
</dbReference>
<dbReference type="OrthoDB" id="199042at2157"/>
<sequence length="137" mass="15633">MKIARDQEVAFDEFSRACDLVDDYFGQTIDEVALHAPVSRRQLVAVLARAQLTGRQLAVDGLTEEGNVVYRSAHETLFWYDAGFWSAMGDRHNLSADESRAAREVHRRIIEVIDGDVSYYNRERDPFVLIQRLGDSD</sequence>
<evidence type="ECO:0000313" key="3">
    <source>
        <dbReference type="Proteomes" id="UP000282323"/>
    </source>
</evidence>
<protein>
    <recommendedName>
        <fullName evidence="1">DUF8048 domain-containing protein</fullName>
    </recommendedName>
</protein>
<accession>A0A3N6MGE8</accession>
<dbReference type="Proteomes" id="UP000282323">
    <property type="component" value="Unassembled WGS sequence"/>
</dbReference>
<dbReference type="InterPro" id="IPR058361">
    <property type="entry name" value="DUF8048"/>
</dbReference>